<dbReference type="OrthoDB" id="6252479at2759"/>
<dbReference type="InterPro" id="IPR013783">
    <property type="entry name" value="Ig-like_fold"/>
</dbReference>
<keyword evidence="11" id="KW-1015">Disulfide bond</keyword>
<dbReference type="GO" id="GO:0005509">
    <property type="term" value="F:calcium ion binding"/>
    <property type="evidence" value="ECO:0007669"/>
    <property type="project" value="UniProtKB-UniRule"/>
</dbReference>
<protein>
    <recommendedName>
        <fullName evidence="14">Cadherin domain-containing protein</fullName>
    </recommendedName>
</protein>
<evidence type="ECO:0000256" key="9">
    <source>
        <dbReference type="ARBA" id="ARBA00022989"/>
    </source>
</evidence>
<dbReference type="InterPro" id="IPR015919">
    <property type="entry name" value="Cadherin-like_sf"/>
</dbReference>
<dbReference type="PANTHER" id="PTHR24026:SF126">
    <property type="entry name" value="PROTOCADHERIN FAT 4"/>
    <property type="match status" value="1"/>
</dbReference>
<feature type="domain" description="Cadherin" evidence="14">
    <location>
        <begin position="316"/>
        <end position="401"/>
    </location>
</feature>
<evidence type="ECO:0000256" key="7">
    <source>
        <dbReference type="ARBA" id="ARBA00022837"/>
    </source>
</evidence>
<dbReference type="InterPro" id="IPR002126">
    <property type="entry name" value="Cadherin-like_dom"/>
</dbReference>
<dbReference type="FunFam" id="2.60.40.60:FF:000013">
    <property type="entry name" value="Cadherin EGF LAG seven-pass G-type receptor"/>
    <property type="match status" value="1"/>
</dbReference>
<dbReference type="GO" id="GO:0007156">
    <property type="term" value="P:homophilic cell adhesion via plasma membrane adhesion molecules"/>
    <property type="evidence" value="ECO:0007669"/>
    <property type="project" value="InterPro"/>
</dbReference>
<keyword evidence="7 13" id="KW-0106">Calcium</keyword>
<evidence type="ECO:0000256" key="11">
    <source>
        <dbReference type="ARBA" id="ARBA00023157"/>
    </source>
</evidence>
<evidence type="ECO:0000256" key="1">
    <source>
        <dbReference type="ARBA" id="ARBA00004135"/>
    </source>
</evidence>
<dbReference type="STRING" id="283909.R7UW24"/>
<name>R7UW24_CAPTE</name>
<accession>R7UW24</accession>
<dbReference type="Gene3D" id="2.60.40.10">
    <property type="entry name" value="Immunoglobulins"/>
    <property type="match status" value="2"/>
</dbReference>
<evidence type="ECO:0000256" key="12">
    <source>
        <dbReference type="ARBA" id="ARBA00023180"/>
    </source>
</evidence>
<organism evidence="15">
    <name type="scientific">Capitella teleta</name>
    <name type="common">Polychaete worm</name>
    <dbReference type="NCBI Taxonomy" id="283909"/>
    <lineage>
        <taxon>Eukaryota</taxon>
        <taxon>Metazoa</taxon>
        <taxon>Spiralia</taxon>
        <taxon>Lophotrochozoa</taxon>
        <taxon>Annelida</taxon>
        <taxon>Polychaeta</taxon>
        <taxon>Sedentaria</taxon>
        <taxon>Scolecida</taxon>
        <taxon>Capitellidae</taxon>
        <taxon>Capitella</taxon>
    </lineage>
</organism>
<dbReference type="Gene3D" id="2.60.40.60">
    <property type="entry name" value="Cadherins"/>
    <property type="match status" value="3"/>
</dbReference>
<keyword evidence="5" id="KW-0732">Signal</keyword>
<evidence type="ECO:0000256" key="10">
    <source>
        <dbReference type="ARBA" id="ARBA00023136"/>
    </source>
</evidence>
<keyword evidence="3" id="KW-0245">EGF-like domain</keyword>
<reference evidence="17" key="1">
    <citation type="submission" date="2012-12" db="EMBL/GenBank/DDBJ databases">
        <authorList>
            <person name="Hellsten U."/>
            <person name="Grimwood J."/>
            <person name="Chapman J.A."/>
            <person name="Shapiro H."/>
            <person name="Aerts A."/>
            <person name="Otillar R.P."/>
            <person name="Terry A.Y."/>
            <person name="Boore J.L."/>
            <person name="Simakov O."/>
            <person name="Marletaz F."/>
            <person name="Cho S.-J."/>
            <person name="Edsinger-Gonzales E."/>
            <person name="Havlak P."/>
            <person name="Kuo D.-H."/>
            <person name="Larsson T."/>
            <person name="Lv J."/>
            <person name="Arendt D."/>
            <person name="Savage R."/>
            <person name="Osoegawa K."/>
            <person name="de Jong P."/>
            <person name="Lindberg D.R."/>
            <person name="Seaver E.C."/>
            <person name="Weisblat D.A."/>
            <person name="Putnam N.H."/>
            <person name="Grigoriev I.V."/>
            <person name="Rokhsar D.S."/>
        </authorList>
    </citation>
    <scope>NUCLEOTIDE SEQUENCE</scope>
    <source>
        <strain evidence="17">I ESC-2004</strain>
    </source>
</reference>
<evidence type="ECO:0000259" key="14">
    <source>
        <dbReference type="PROSITE" id="PS50268"/>
    </source>
</evidence>
<evidence type="ECO:0000256" key="6">
    <source>
        <dbReference type="ARBA" id="ARBA00022737"/>
    </source>
</evidence>
<evidence type="ECO:0000256" key="3">
    <source>
        <dbReference type="ARBA" id="ARBA00022536"/>
    </source>
</evidence>
<evidence type="ECO:0000256" key="4">
    <source>
        <dbReference type="ARBA" id="ARBA00022692"/>
    </source>
</evidence>
<dbReference type="EnsemblMetazoa" id="CapteT218221">
    <property type="protein sequence ID" value="CapteP218221"/>
    <property type="gene ID" value="CapteG218221"/>
</dbReference>
<keyword evidence="6" id="KW-0677">Repeat</keyword>
<feature type="domain" description="Cadherin" evidence="14">
    <location>
        <begin position="97"/>
        <end position="200"/>
    </location>
</feature>
<dbReference type="SMART" id="SM00736">
    <property type="entry name" value="CADG"/>
    <property type="match status" value="2"/>
</dbReference>
<comment type="subcellular location">
    <subcellularLocation>
        <location evidence="1">Cell membrane</location>
        <location evidence="1">Sarcolemma</location>
    </subcellularLocation>
    <subcellularLocation>
        <location evidence="2">Membrane</location>
        <topology evidence="2">Single-pass membrane protein</topology>
    </subcellularLocation>
</comment>
<gene>
    <name evidence="15" type="ORF">CAPTEDRAFT_218221</name>
</gene>
<evidence type="ECO:0000256" key="8">
    <source>
        <dbReference type="ARBA" id="ARBA00022889"/>
    </source>
</evidence>
<dbReference type="PANTHER" id="PTHR24026">
    <property type="entry name" value="FAT ATYPICAL CADHERIN-RELATED"/>
    <property type="match status" value="1"/>
</dbReference>
<keyword evidence="17" id="KW-1185">Reference proteome</keyword>
<reference evidence="16" key="3">
    <citation type="submission" date="2015-06" db="UniProtKB">
        <authorList>
            <consortium name="EnsemblMetazoa"/>
        </authorList>
    </citation>
    <scope>IDENTIFICATION</scope>
</reference>
<dbReference type="EMBL" id="KB297427">
    <property type="protein sequence ID" value="ELU10534.1"/>
    <property type="molecule type" value="Genomic_DNA"/>
</dbReference>
<evidence type="ECO:0000313" key="16">
    <source>
        <dbReference type="EnsemblMetazoa" id="CapteP218221"/>
    </source>
</evidence>
<feature type="domain" description="Cadherin" evidence="14">
    <location>
        <begin position="214"/>
        <end position="301"/>
    </location>
</feature>
<evidence type="ECO:0000313" key="15">
    <source>
        <dbReference type="EMBL" id="ELU10534.1"/>
    </source>
</evidence>
<dbReference type="SMART" id="SM00112">
    <property type="entry name" value="CA"/>
    <property type="match status" value="4"/>
</dbReference>
<feature type="domain" description="Cadherin" evidence="14">
    <location>
        <begin position="26"/>
        <end position="98"/>
    </location>
</feature>
<dbReference type="PROSITE" id="PS50268">
    <property type="entry name" value="CADHERIN_2"/>
    <property type="match status" value="4"/>
</dbReference>
<dbReference type="GO" id="GO:0042383">
    <property type="term" value="C:sarcolemma"/>
    <property type="evidence" value="ECO:0007669"/>
    <property type="project" value="UniProtKB-SubCell"/>
</dbReference>
<dbReference type="Proteomes" id="UP000014760">
    <property type="component" value="Unassembled WGS sequence"/>
</dbReference>
<dbReference type="OMA" id="ERMWEAC"/>
<sequence length="512" mass="53077">MEALPREFGTDEDALFTLPLPANAFTDVDATDTLTYSLKSGAPGWISINSSTGEVSGTPGNSDVGSHTITIIATDSQGATAESSFAVNVINTNDAPELSDASFSVNENVASDGSIVLGTMTATDVDVGQSKTYSILSGNDDGHFAIDSNTGEISVVGNLDHEGTAQYSLTVQVTDDGSPALSDTATVTIDVNDINEAPTAMILSNAFIAENAVGAVIGTLSTTDQDDSNEAFGIHDYTVSDNRFEVVNGQLKLKAGESLNFEVDGSALDVTVTATDNNSAGLSFSETFTLSIGNLNEPPAIDDQTFSVDETVASDGSAVVGRVSAVDVDAGDALTYSIVSGNEDGHFEIDNSTGDIRVVKTLDFETASRYDLTVAVEDSQGDSRSANVQIDINDINEAPELDRGLQNQSSGVSASVGDSFSYNIPESAFKDQDIGDSLSYSISGLPAGLLFNPITRAITGIPAATEVGDHTVSVTVTDNDGLTASDTFTLRVGNTKVLEGDENSLINLAAET</sequence>
<evidence type="ECO:0000256" key="2">
    <source>
        <dbReference type="ARBA" id="ARBA00004167"/>
    </source>
</evidence>
<dbReference type="Pfam" id="PF05345">
    <property type="entry name" value="He_PIG"/>
    <property type="match status" value="2"/>
</dbReference>
<proteinExistence type="predicted"/>
<keyword evidence="10" id="KW-0472">Membrane</keyword>
<keyword evidence="9" id="KW-1133">Transmembrane helix</keyword>
<keyword evidence="4" id="KW-0812">Transmembrane</keyword>
<dbReference type="PRINTS" id="PR00205">
    <property type="entry name" value="CADHERIN"/>
</dbReference>
<evidence type="ECO:0000256" key="13">
    <source>
        <dbReference type="PROSITE-ProRule" id="PRU00043"/>
    </source>
</evidence>
<reference evidence="15 17" key="2">
    <citation type="journal article" date="2013" name="Nature">
        <title>Insights into bilaterian evolution from three spiralian genomes.</title>
        <authorList>
            <person name="Simakov O."/>
            <person name="Marletaz F."/>
            <person name="Cho S.J."/>
            <person name="Edsinger-Gonzales E."/>
            <person name="Havlak P."/>
            <person name="Hellsten U."/>
            <person name="Kuo D.H."/>
            <person name="Larsson T."/>
            <person name="Lv J."/>
            <person name="Arendt D."/>
            <person name="Savage R."/>
            <person name="Osoegawa K."/>
            <person name="de Jong P."/>
            <person name="Grimwood J."/>
            <person name="Chapman J.A."/>
            <person name="Shapiro H."/>
            <person name="Aerts A."/>
            <person name="Otillar R.P."/>
            <person name="Terry A.Y."/>
            <person name="Boore J.L."/>
            <person name="Grigoriev I.V."/>
            <person name="Lindberg D.R."/>
            <person name="Seaver E.C."/>
            <person name="Weisblat D.A."/>
            <person name="Putnam N.H."/>
            <person name="Rokhsar D.S."/>
        </authorList>
    </citation>
    <scope>NUCLEOTIDE SEQUENCE</scope>
    <source>
        <strain evidence="15 17">I ESC-2004</strain>
    </source>
</reference>
<dbReference type="EMBL" id="AMQN01041076">
    <property type="status" value="NOT_ANNOTATED_CDS"/>
    <property type="molecule type" value="Genomic_DNA"/>
</dbReference>
<dbReference type="HOGENOM" id="CLU_532759_0_0_1"/>
<dbReference type="InterPro" id="IPR006644">
    <property type="entry name" value="Cadg"/>
</dbReference>
<dbReference type="Pfam" id="PF00028">
    <property type="entry name" value="Cadherin"/>
    <property type="match status" value="2"/>
</dbReference>
<evidence type="ECO:0000313" key="17">
    <source>
        <dbReference type="Proteomes" id="UP000014760"/>
    </source>
</evidence>
<dbReference type="CDD" id="cd11304">
    <property type="entry name" value="Cadherin_repeat"/>
    <property type="match status" value="2"/>
</dbReference>
<keyword evidence="12" id="KW-0325">Glycoprotein</keyword>
<dbReference type="FunFam" id="2.60.40.60:FF:000032">
    <property type="entry name" value="FAT atypical cadherin 1"/>
    <property type="match status" value="1"/>
</dbReference>
<dbReference type="SUPFAM" id="SSF49313">
    <property type="entry name" value="Cadherin-like"/>
    <property type="match status" value="5"/>
</dbReference>
<evidence type="ECO:0000256" key="5">
    <source>
        <dbReference type="ARBA" id="ARBA00022729"/>
    </source>
</evidence>
<keyword evidence="8" id="KW-0130">Cell adhesion</keyword>
<feature type="non-terminal residue" evidence="15">
    <location>
        <position position="512"/>
    </location>
</feature>
<dbReference type="AlphaFoldDB" id="R7UW24"/>